<keyword evidence="6" id="KW-0592">Phosphate transport</keyword>
<evidence type="ECO:0000256" key="5">
    <source>
        <dbReference type="ARBA" id="ARBA00023136"/>
    </source>
</evidence>
<evidence type="ECO:0000313" key="8">
    <source>
        <dbReference type="Proteomes" id="UP000001660"/>
    </source>
</evidence>
<accession>D8P7N4</accession>
<dbReference type="GO" id="GO:0035435">
    <property type="term" value="P:phosphate ion transmembrane transport"/>
    <property type="evidence" value="ECO:0007669"/>
    <property type="project" value="TreeGrafter"/>
</dbReference>
<comment type="subcellular location">
    <subcellularLocation>
        <location evidence="1 6">Membrane</location>
        <topology evidence="1 6">Multi-pass membrane protein</topology>
    </subcellularLocation>
</comment>
<evidence type="ECO:0000256" key="2">
    <source>
        <dbReference type="ARBA" id="ARBA00022448"/>
    </source>
</evidence>
<evidence type="ECO:0000256" key="3">
    <source>
        <dbReference type="ARBA" id="ARBA00022692"/>
    </source>
</evidence>
<dbReference type="Proteomes" id="UP000001660">
    <property type="component" value="Chromosome"/>
</dbReference>
<organism evidence="7 8">
    <name type="scientific">Nitrospira defluvii</name>
    <dbReference type="NCBI Taxonomy" id="330214"/>
    <lineage>
        <taxon>Bacteria</taxon>
        <taxon>Pseudomonadati</taxon>
        <taxon>Nitrospirota</taxon>
        <taxon>Nitrospiria</taxon>
        <taxon>Nitrospirales</taxon>
        <taxon>Nitrospiraceae</taxon>
        <taxon>Nitrospira</taxon>
    </lineage>
</organism>
<dbReference type="EMBL" id="FP929003">
    <property type="protein sequence ID" value="CBK43380.1"/>
    <property type="molecule type" value="Genomic_DNA"/>
</dbReference>
<keyword evidence="5 6" id="KW-0472">Membrane</keyword>
<sequence length="398" mass="41406">MLRLHGWIRFVLRRVRHFLTGMDLSCLTFLLVLALAFANGTNDVSKAIATLVGSGVTDYRTAIAWGTAWTMAGAGAAAMVAGAMVKTFSNGLLQTGTIISSTITLAILFGAMAWVFFASRTGLPVSTTHALTGAIVGTGLAAFAGEGLLWPAIGKKIALPLLLSPFLALGISLLLHPSVRLLADRWAGACLCVMPASRALVTISAKGNTRTVFQSTSFGQPVVDIPAHCDRAGLEGLVLGLDTIHWISSGLASFARGTNDAPKIVAMLLLGSASVTWPSTLFQITAFGGVALAMGLGSYFGGLRVTEVLAEKVTRMDHAEGLTANLTTSTLVLSSGWLGLPVSTTHVSSSAIIGIGLIKGLSAIRWSTVRDMVLAWVITLPAAAGFAALAYLLLSRLS</sequence>
<feature type="transmembrane region" description="Helical" evidence="6">
    <location>
        <begin position="280"/>
        <end position="301"/>
    </location>
</feature>
<protein>
    <recommendedName>
        <fullName evidence="6">Phosphate transporter</fullName>
    </recommendedName>
</protein>
<keyword evidence="8" id="KW-1185">Reference proteome</keyword>
<dbReference type="InterPro" id="IPR001204">
    <property type="entry name" value="Phos_transporter"/>
</dbReference>
<feature type="transmembrane region" description="Helical" evidence="6">
    <location>
        <begin position="97"/>
        <end position="117"/>
    </location>
</feature>
<evidence type="ECO:0000256" key="4">
    <source>
        <dbReference type="ARBA" id="ARBA00022989"/>
    </source>
</evidence>
<dbReference type="STRING" id="330214.NIDE3702"/>
<dbReference type="AlphaFoldDB" id="D8P7N4"/>
<dbReference type="Pfam" id="PF01384">
    <property type="entry name" value="PHO4"/>
    <property type="match status" value="1"/>
</dbReference>
<dbReference type="PANTHER" id="PTHR11101:SF80">
    <property type="entry name" value="PHOSPHATE TRANSPORTER"/>
    <property type="match status" value="1"/>
</dbReference>
<feature type="transmembrane region" description="Helical" evidence="6">
    <location>
        <begin position="373"/>
        <end position="394"/>
    </location>
</feature>
<dbReference type="eggNOG" id="COG0306">
    <property type="taxonomic scope" value="Bacteria"/>
</dbReference>
<feature type="transmembrane region" description="Helical" evidence="6">
    <location>
        <begin position="157"/>
        <end position="176"/>
    </location>
</feature>
<gene>
    <name evidence="7" type="ORF">NIDE3702</name>
</gene>
<name>D8P7N4_9BACT</name>
<evidence type="ECO:0000256" key="1">
    <source>
        <dbReference type="ARBA" id="ARBA00004141"/>
    </source>
</evidence>
<evidence type="ECO:0000256" key="6">
    <source>
        <dbReference type="RuleBase" id="RU363058"/>
    </source>
</evidence>
<feature type="transmembrane region" description="Helical" evidence="6">
    <location>
        <begin position="62"/>
        <end position="85"/>
    </location>
</feature>
<dbReference type="GO" id="GO:0005315">
    <property type="term" value="F:phosphate transmembrane transporter activity"/>
    <property type="evidence" value="ECO:0007669"/>
    <property type="project" value="InterPro"/>
</dbReference>
<reference evidence="7 8" key="1">
    <citation type="journal article" date="2010" name="Proc. Natl. Acad. Sci. U.S.A.">
        <title>A Nitrospira metagenome illuminates the physiology and evolution of globally important nitrite-oxidizing bacteria.</title>
        <authorList>
            <person name="Lucker S."/>
            <person name="Wagner M."/>
            <person name="Maixner F."/>
            <person name="Pelletier E."/>
            <person name="Koch H."/>
            <person name="Vacherie B."/>
            <person name="Rattei T."/>
            <person name="Sinninghe Damste J."/>
            <person name="Spieck E."/>
            <person name="Le Paslier D."/>
            <person name="Daims H."/>
        </authorList>
    </citation>
    <scope>NUCLEOTIDE SEQUENCE [LARGE SCALE GENOMIC DNA]</scope>
</reference>
<keyword evidence="3 6" id="KW-0812">Transmembrane</keyword>
<dbReference type="HOGENOM" id="CLU_015355_1_1_0"/>
<feature type="transmembrane region" description="Helical" evidence="6">
    <location>
        <begin position="129"/>
        <end position="150"/>
    </location>
</feature>
<dbReference type="KEGG" id="nde:NIDE3702"/>
<keyword evidence="2 6" id="KW-0813">Transport</keyword>
<feature type="transmembrane region" description="Helical" evidence="6">
    <location>
        <begin position="346"/>
        <end position="366"/>
    </location>
</feature>
<proteinExistence type="inferred from homology"/>
<keyword evidence="4 6" id="KW-1133">Transmembrane helix</keyword>
<dbReference type="GO" id="GO:0016020">
    <property type="term" value="C:membrane"/>
    <property type="evidence" value="ECO:0007669"/>
    <property type="project" value="UniProtKB-SubCell"/>
</dbReference>
<evidence type="ECO:0000313" key="7">
    <source>
        <dbReference type="EMBL" id="CBK43380.1"/>
    </source>
</evidence>
<comment type="similarity">
    <text evidence="6">Belongs to the inorganic phosphate transporter (PiT) (TC 2.A.20) family.</text>
</comment>
<dbReference type="PANTHER" id="PTHR11101">
    <property type="entry name" value="PHOSPHATE TRANSPORTER"/>
    <property type="match status" value="1"/>
</dbReference>